<feature type="transmembrane region" description="Helical" evidence="1">
    <location>
        <begin position="196"/>
        <end position="215"/>
    </location>
</feature>
<protein>
    <submittedName>
        <fullName evidence="2">Uncharacterized protein</fullName>
    </submittedName>
</protein>
<feature type="transmembrane region" description="Helical" evidence="1">
    <location>
        <begin position="235"/>
        <end position="261"/>
    </location>
</feature>
<reference evidence="2 3" key="1">
    <citation type="journal article" date="2016" name="Nat. Commun.">
        <title>Thousands of microbial genomes shed light on interconnected biogeochemical processes in an aquifer system.</title>
        <authorList>
            <person name="Anantharaman K."/>
            <person name="Brown C.T."/>
            <person name="Hug L.A."/>
            <person name="Sharon I."/>
            <person name="Castelle C.J."/>
            <person name="Probst A.J."/>
            <person name="Thomas B.C."/>
            <person name="Singh A."/>
            <person name="Wilkins M.J."/>
            <person name="Karaoz U."/>
            <person name="Brodie E.L."/>
            <person name="Williams K.H."/>
            <person name="Hubbard S.S."/>
            <person name="Banfield J.F."/>
        </authorList>
    </citation>
    <scope>NUCLEOTIDE SEQUENCE [LARGE SCALE GENOMIC DNA]</scope>
</reference>
<organism evidence="2 3">
    <name type="scientific">Candidatus Daviesbacteria bacterium RIFCSPHIGHO2_12_FULL_37_11</name>
    <dbReference type="NCBI Taxonomy" id="1797777"/>
    <lineage>
        <taxon>Bacteria</taxon>
        <taxon>Candidatus Daviesiibacteriota</taxon>
    </lineage>
</organism>
<keyword evidence="1" id="KW-1133">Transmembrane helix</keyword>
<accession>A0A1F5KDL2</accession>
<dbReference type="Proteomes" id="UP000176527">
    <property type="component" value="Unassembled WGS sequence"/>
</dbReference>
<keyword evidence="1" id="KW-0812">Transmembrane</keyword>
<evidence type="ECO:0000256" key="1">
    <source>
        <dbReference type="SAM" id="Phobius"/>
    </source>
</evidence>
<dbReference type="EMBL" id="MFDE01000008">
    <property type="protein sequence ID" value="OGE38954.1"/>
    <property type="molecule type" value="Genomic_DNA"/>
</dbReference>
<gene>
    <name evidence="2" type="ORF">A3F00_01965</name>
</gene>
<evidence type="ECO:0000313" key="2">
    <source>
        <dbReference type="EMBL" id="OGE38954.1"/>
    </source>
</evidence>
<dbReference type="AlphaFoldDB" id="A0A1F5KDL2"/>
<sequence length="263" mass="28700">MRSIYSSNINSILPLALPPVFAQSDIAATYDLSENIQNGDILIYKPETGISKSIIPYDFNIFGVKQDTPIAVFRRVDKTDSAVARSGIAQVNVTTVNGSIKTGDRITSSQIPGFGMKTGISGYVLGVAMSSFGDTDGQDFIFQDQKLRAGRIPVALKIEYAELTSPRSLNNFFSYLGTSFLQGVNDPRNLNQAIKYIFSGLILLVAISFSLIILIRSIPKSIEAIGRNPLARRTIMFSIILNIFIVIVITLGAILAAFIILRL</sequence>
<name>A0A1F5KDL2_9BACT</name>
<evidence type="ECO:0000313" key="3">
    <source>
        <dbReference type="Proteomes" id="UP000176527"/>
    </source>
</evidence>
<proteinExistence type="predicted"/>
<comment type="caution">
    <text evidence="2">The sequence shown here is derived from an EMBL/GenBank/DDBJ whole genome shotgun (WGS) entry which is preliminary data.</text>
</comment>
<keyword evidence="1" id="KW-0472">Membrane</keyword>